<proteinExistence type="predicted"/>
<dbReference type="AlphaFoldDB" id="A0A5M9ZJM1"/>
<comment type="caution">
    <text evidence="3">The sequence shown here is derived from an EMBL/GenBank/DDBJ whole genome shotgun (WGS) entry which is preliminary data.</text>
</comment>
<evidence type="ECO:0000259" key="2">
    <source>
        <dbReference type="Pfam" id="PF07811"/>
    </source>
</evidence>
<keyword evidence="1" id="KW-0812">Transmembrane</keyword>
<sequence>MGHDFVSAGSVRASSWWERGAATAEFSMVLPSVIVIASLLLALGRVVSVSMDCHSAAAAAAREFVVSEDAAAARTVAADIAGDGVAASVQRESRSARVLVECPVLPGPLNLTPTRIKREAVAVLQ</sequence>
<evidence type="ECO:0000256" key="1">
    <source>
        <dbReference type="SAM" id="Phobius"/>
    </source>
</evidence>
<protein>
    <submittedName>
        <fullName evidence="3">Pilus assembly protein</fullName>
    </submittedName>
</protein>
<dbReference type="Pfam" id="PF07811">
    <property type="entry name" value="TadE"/>
    <property type="match status" value="1"/>
</dbReference>
<dbReference type="RefSeq" id="WP_150379641.1">
    <property type="nucleotide sequence ID" value="NZ_RZUH01000006.1"/>
</dbReference>
<organism evidence="3 4">
    <name type="scientific">Bifidobacterium myosotis</name>
    <dbReference type="NCBI Taxonomy" id="1630166"/>
    <lineage>
        <taxon>Bacteria</taxon>
        <taxon>Bacillati</taxon>
        <taxon>Actinomycetota</taxon>
        <taxon>Actinomycetes</taxon>
        <taxon>Bifidobacteriales</taxon>
        <taxon>Bifidobacteriaceae</taxon>
        <taxon>Bifidobacterium</taxon>
    </lineage>
</organism>
<evidence type="ECO:0000313" key="4">
    <source>
        <dbReference type="Proteomes" id="UP000410049"/>
    </source>
</evidence>
<dbReference type="EMBL" id="RZUH01000006">
    <property type="protein sequence ID" value="KAA8827533.1"/>
    <property type="molecule type" value="Genomic_DNA"/>
</dbReference>
<dbReference type="Proteomes" id="UP000410049">
    <property type="component" value="Unassembled WGS sequence"/>
</dbReference>
<evidence type="ECO:0000313" key="3">
    <source>
        <dbReference type="EMBL" id="KAA8827533.1"/>
    </source>
</evidence>
<feature type="domain" description="TadE-like" evidence="2">
    <location>
        <begin position="20"/>
        <end position="62"/>
    </location>
</feature>
<name>A0A5M9ZJM1_9BIFI</name>
<gene>
    <name evidence="3" type="ORF">EMO91_08480</name>
</gene>
<keyword evidence="1" id="KW-0472">Membrane</keyword>
<keyword evidence="1" id="KW-1133">Transmembrane helix</keyword>
<dbReference type="InterPro" id="IPR012495">
    <property type="entry name" value="TadE-like_dom"/>
</dbReference>
<accession>A0A5M9ZJM1</accession>
<feature type="transmembrane region" description="Helical" evidence="1">
    <location>
        <begin position="20"/>
        <end position="43"/>
    </location>
</feature>
<reference evidence="3 4" key="1">
    <citation type="journal article" date="2019" name="Syst. Appl. Microbiol.">
        <title>Characterization of Bifidobacterium species in feaces of the Egyptian fruit bat: Description of B. vespertilionis sp. nov. and B. rousetti sp. nov.</title>
        <authorList>
            <person name="Modesto M."/>
            <person name="Satti M."/>
            <person name="Watanabe K."/>
            <person name="Puglisi E."/>
            <person name="Morelli L."/>
            <person name="Huang C.-H."/>
            <person name="Liou J.-S."/>
            <person name="Miyashita M."/>
            <person name="Tamura T."/>
            <person name="Saito S."/>
            <person name="Mori K."/>
            <person name="Huang L."/>
            <person name="Sciavilla P."/>
            <person name="Sandri C."/>
            <person name="Spiezio C."/>
            <person name="Vitali F."/>
            <person name="Cavalieri D."/>
            <person name="Perpetuini G."/>
            <person name="Tofalo R."/>
            <person name="Bonetti A."/>
            <person name="Arita M."/>
            <person name="Mattarelli P."/>
        </authorList>
    </citation>
    <scope>NUCLEOTIDE SEQUENCE [LARGE SCALE GENOMIC DNA]</scope>
    <source>
        <strain evidence="3 4">RST17</strain>
    </source>
</reference>